<feature type="transmembrane region" description="Helical" evidence="1">
    <location>
        <begin position="132"/>
        <end position="149"/>
    </location>
</feature>
<accession>A0ABV8KJX7</accession>
<keyword evidence="1" id="KW-1133">Transmembrane helix</keyword>
<feature type="transmembrane region" description="Helical" evidence="1">
    <location>
        <begin position="183"/>
        <end position="202"/>
    </location>
</feature>
<protein>
    <submittedName>
        <fullName evidence="3">Phosphatase PAP2 family protein</fullName>
    </submittedName>
</protein>
<evidence type="ECO:0000313" key="4">
    <source>
        <dbReference type="Proteomes" id="UP001595868"/>
    </source>
</evidence>
<keyword evidence="1" id="KW-0812">Transmembrane</keyword>
<feature type="transmembrane region" description="Helical" evidence="1">
    <location>
        <begin position="62"/>
        <end position="83"/>
    </location>
</feature>
<keyword evidence="4" id="KW-1185">Reference proteome</keyword>
<gene>
    <name evidence="3" type="ORF">ACFOX0_10700</name>
</gene>
<evidence type="ECO:0000313" key="3">
    <source>
        <dbReference type="EMBL" id="MFC4106403.1"/>
    </source>
</evidence>
<dbReference type="Proteomes" id="UP001595868">
    <property type="component" value="Unassembled WGS sequence"/>
</dbReference>
<dbReference type="SMART" id="SM00014">
    <property type="entry name" value="acidPPc"/>
    <property type="match status" value="1"/>
</dbReference>
<comment type="caution">
    <text evidence="3">The sequence shown here is derived from an EMBL/GenBank/DDBJ whole genome shotgun (WGS) entry which is preliminary data.</text>
</comment>
<reference evidence="4" key="1">
    <citation type="journal article" date="2019" name="Int. J. Syst. Evol. Microbiol.">
        <title>The Global Catalogue of Microorganisms (GCM) 10K type strain sequencing project: providing services to taxonomists for standard genome sequencing and annotation.</title>
        <authorList>
            <consortium name="The Broad Institute Genomics Platform"/>
            <consortium name="The Broad Institute Genome Sequencing Center for Infectious Disease"/>
            <person name="Wu L."/>
            <person name="Ma J."/>
        </authorList>
    </citation>
    <scope>NUCLEOTIDE SEQUENCE [LARGE SCALE GENOMIC DNA]</scope>
    <source>
        <strain evidence="4">2902at01</strain>
    </source>
</reference>
<name>A0ABV8KJX7_9ACTN</name>
<evidence type="ECO:0000256" key="1">
    <source>
        <dbReference type="SAM" id="Phobius"/>
    </source>
</evidence>
<evidence type="ECO:0000259" key="2">
    <source>
        <dbReference type="SMART" id="SM00014"/>
    </source>
</evidence>
<dbReference type="EMBL" id="JBHSBN010000005">
    <property type="protein sequence ID" value="MFC4106403.1"/>
    <property type="molecule type" value="Genomic_DNA"/>
</dbReference>
<dbReference type="InterPro" id="IPR000326">
    <property type="entry name" value="PAP2/HPO"/>
</dbReference>
<proteinExistence type="predicted"/>
<dbReference type="RefSeq" id="WP_377544198.1">
    <property type="nucleotide sequence ID" value="NZ_JBHSBN010000005.1"/>
</dbReference>
<feature type="transmembrane region" description="Helical" evidence="1">
    <location>
        <begin position="156"/>
        <end position="177"/>
    </location>
</feature>
<sequence length="293" mass="30010">MQNRRTGLTASWLLLLTVLQVLAFIALLRFAVHTRHGQLLDTIALTGNSIGQDEIAGLVSNVLNAMSVVSLVAAIAVIGFIALARRRVALAVIATLLVAGANVTVQALKYVIVRPDLGVDPERAAAGNSLPSGHTAIAASVAAALVLVLPPKARAWGALLGTAYTALAGVATLSAGWHRPSDAVASLLVVGAWTSVAGLLLLRSQGDTAQAEPRDAHRVARIALLLIGMALLGVAALAVHRTNAVLSIPPDELSRNRLLVAYGGSAAGITGAASVMMALVLARVHRVVPANPG</sequence>
<feature type="transmembrane region" description="Helical" evidence="1">
    <location>
        <begin position="259"/>
        <end position="282"/>
    </location>
</feature>
<feature type="transmembrane region" description="Helical" evidence="1">
    <location>
        <begin position="90"/>
        <end position="112"/>
    </location>
</feature>
<keyword evidence="1" id="KW-0472">Membrane</keyword>
<organism evidence="3 4">
    <name type="scientific">Micromonospora zhanjiangensis</name>
    <dbReference type="NCBI Taxonomy" id="1522057"/>
    <lineage>
        <taxon>Bacteria</taxon>
        <taxon>Bacillati</taxon>
        <taxon>Actinomycetota</taxon>
        <taxon>Actinomycetes</taxon>
        <taxon>Micromonosporales</taxon>
        <taxon>Micromonosporaceae</taxon>
        <taxon>Micromonospora</taxon>
    </lineage>
</organism>
<feature type="transmembrane region" description="Helical" evidence="1">
    <location>
        <begin position="12"/>
        <end position="32"/>
    </location>
</feature>
<dbReference type="SUPFAM" id="SSF48317">
    <property type="entry name" value="Acid phosphatase/Vanadium-dependent haloperoxidase"/>
    <property type="match status" value="1"/>
</dbReference>
<feature type="domain" description="Phosphatidic acid phosphatase type 2/haloperoxidase" evidence="2">
    <location>
        <begin position="88"/>
        <end position="198"/>
    </location>
</feature>
<dbReference type="Gene3D" id="1.20.144.10">
    <property type="entry name" value="Phosphatidic acid phosphatase type 2/haloperoxidase"/>
    <property type="match status" value="1"/>
</dbReference>
<dbReference type="Pfam" id="PF01569">
    <property type="entry name" value="PAP2"/>
    <property type="match status" value="1"/>
</dbReference>
<dbReference type="InterPro" id="IPR036938">
    <property type="entry name" value="PAP2/HPO_sf"/>
</dbReference>
<feature type="transmembrane region" description="Helical" evidence="1">
    <location>
        <begin position="222"/>
        <end position="239"/>
    </location>
</feature>